<dbReference type="GO" id="GO:0051539">
    <property type="term" value="F:4 iron, 4 sulfur cluster binding"/>
    <property type="evidence" value="ECO:0007669"/>
    <property type="project" value="TreeGrafter"/>
</dbReference>
<dbReference type="InterPro" id="IPR019591">
    <property type="entry name" value="Mrp/NBP35_ATP-bd"/>
</dbReference>
<evidence type="ECO:0000256" key="5">
    <source>
        <dbReference type="ARBA" id="ARBA00023014"/>
    </source>
</evidence>
<organism evidence="8 9">
    <name type="scientific">Berryella wangjianweii</name>
    <dbReference type="NCBI Taxonomy" id="2734634"/>
    <lineage>
        <taxon>Bacteria</taxon>
        <taxon>Bacillati</taxon>
        <taxon>Actinomycetota</taxon>
        <taxon>Coriobacteriia</taxon>
        <taxon>Eggerthellales</taxon>
        <taxon>Eggerthellaceae</taxon>
        <taxon>Berryella</taxon>
    </lineage>
</organism>
<feature type="binding site" evidence="6">
    <location>
        <begin position="50"/>
        <end position="57"/>
    </location>
    <ligand>
        <name>ATP</name>
        <dbReference type="ChEBI" id="CHEBI:30616"/>
    </ligand>
</feature>
<keyword evidence="5 6" id="KW-0411">Iron-sulfur</keyword>
<dbReference type="EMBL" id="CP053716">
    <property type="protein sequence ID" value="QKF06839.1"/>
    <property type="molecule type" value="Genomic_DNA"/>
</dbReference>
<evidence type="ECO:0000313" key="8">
    <source>
        <dbReference type="EMBL" id="QKF06839.1"/>
    </source>
</evidence>
<dbReference type="GO" id="GO:0016887">
    <property type="term" value="F:ATP hydrolysis activity"/>
    <property type="evidence" value="ECO:0007669"/>
    <property type="project" value="UniProtKB-UniRule"/>
</dbReference>
<accession>A0A6M8J5U4</accession>
<dbReference type="HAMAP" id="MF_02040">
    <property type="entry name" value="Mrp_NBP35"/>
    <property type="match status" value="1"/>
</dbReference>
<evidence type="ECO:0000256" key="4">
    <source>
        <dbReference type="ARBA" id="ARBA00023004"/>
    </source>
</evidence>
<evidence type="ECO:0000256" key="3">
    <source>
        <dbReference type="ARBA" id="ARBA00022840"/>
    </source>
</evidence>
<proteinExistence type="inferred from homology"/>
<dbReference type="FunFam" id="3.40.50.300:FF:001119">
    <property type="entry name" value="Iron-sulfur cluster carrier protein"/>
    <property type="match status" value="1"/>
</dbReference>
<keyword evidence="9" id="KW-1185">Reference proteome</keyword>
<dbReference type="GO" id="GO:0140663">
    <property type="term" value="F:ATP-dependent FeS chaperone activity"/>
    <property type="evidence" value="ECO:0007669"/>
    <property type="project" value="InterPro"/>
</dbReference>
<dbReference type="GO" id="GO:0046872">
    <property type="term" value="F:metal ion binding"/>
    <property type="evidence" value="ECO:0007669"/>
    <property type="project" value="UniProtKB-KW"/>
</dbReference>
<sequence length="296" mass="31736">MTDSGSACGSGCSSCGVSGCGSRTEEPAAATEPQRTARSQVKHVIGVVSGKGGVGKSLVTSLLASEMRRRGHKVGILDADITGPSIPKAFGISARVSADSDGINPSTTESGIKVMSVNLMLPQDDMPVAWRGPVITGILKQFWEETNWEDLDYLFLDMPPGTSDVFLTIMQSFPLDGIVTVSAPQELVAMIVGKAVNLAHQMSVPVLGLVENMAFFKCDGCDKEHFIFGDPQGKFVANRYQIPAFATLPLDPRFARLCDQGKIEQYDVEGRLDEVIEQVQIAARLAEAKKAQEEDA</sequence>
<reference evidence="9" key="1">
    <citation type="submission" date="2020-05" db="EMBL/GenBank/DDBJ databases">
        <title>Novel species in genus Nocardioides.</title>
        <authorList>
            <person name="Zhang G."/>
        </authorList>
    </citation>
    <scope>NUCLEOTIDE SEQUENCE [LARGE SCALE GENOMIC DNA]</scope>
    <source>
        <strain evidence="9">zg-1050</strain>
    </source>
</reference>
<comment type="subunit">
    <text evidence="6">Homodimer.</text>
</comment>
<dbReference type="Gene3D" id="3.40.50.300">
    <property type="entry name" value="P-loop containing nucleotide triphosphate hydrolases"/>
    <property type="match status" value="1"/>
</dbReference>
<dbReference type="Proteomes" id="UP000503297">
    <property type="component" value="Chromosome"/>
</dbReference>
<dbReference type="PANTHER" id="PTHR42961:SF2">
    <property type="entry name" value="IRON-SULFUR PROTEIN NUBPL"/>
    <property type="match status" value="1"/>
</dbReference>
<dbReference type="GO" id="GO:0016226">
    <property type="term" value="P:iron-sulfur cluster assembly"/>
    <property type="evidence" value="ECO:0007669"/>
    <property type="project" value="InterPro"/>
</dbReference>
<dbReference type="AlphaFoldDB" id="A0A6M8J5U4"/>
<protein>
    <recommendedName>
        <fullName evidence="6">Iron-sulfur cluster carrier protein</fullName>
    </recommendedName>
</protein>
<keyword evidence="6" id="KW-0378">Hydrolase</keyword>
<evidence type="ECO:0000256" key="1">
    <source>
        <dbReference type="ARBA" id="ARBA00022723"/>
    </source>
</evidence>
<evidence type="ECO:0000256" key="6">
    <source>
        <dbReference type="HAMAP-Rule" id="MF_02040"/>
    </source>
</evidence>
<feature type="compositionally biased region" description="Low complexity" evidence="7">
    <location>
        <begin position="1"/>
        <end position="22"/>
    </location>
</feature>
<feature type="region of interest" description="Disordered" evidence="7">
    <location>
        <begin position="1"/>
        <end position="37"/>
    </location>
</feature>
<comment type="function">
    <text evidence="6">Binds and transfers iron-sulfur (Fe-S) clusters to target apoproteins. Can hydrolyze ATP.</text>
</comment>
<dbReference type="GO" id="GO:0005524">
    <property type="term" value="F:ATP binding"/>
    <property type="evidence" value="ECO:0007669"/>
    <property type="project" value="UniProtKB-UniRule"/>
</dbReference>
<evidence type="ECO:0000313" key="9">
    <source>
        <dbReference type="Proteomes" id="UP000503297"/>
    </source>
</evidence>
<dbReference type="RefSeq" id="WP_172165404.1">
    <property type="nucleotide sequence ID" value="NZ_CP053716.1"/>
</dbReference>
<dbReference type="CDD" id="cd02037">
    <property type="entry name" value="Mrp_NBP35"/>
    <property type="match status" value="1"/>
</dbReference>
<dbReference type="InterPro" id="IPR044304">
    <property type="entry name" value="NUBPL-like"/>
</dbReference>
<gene>
    <name evidence="8" type="ORF">HLV38_00925</name>
</gene>
<evidence type="ECO:0000256" key="7">
    <source>
        <dbReference type="SAM" id="MobiDB-lite"/>
    </source>
</evidence>
<keyword evidence="3 6" id="KW-0067">ATP-binding</keyword>
<dbReference type="SUPFAM" id="SSF52540">
    <property type="entry name" value="P-loop containing nucleoside triphosphate hydrolases"/>
    <property type="match status" value="1"/>
</dbReference>
<dbReference type="KEGG" id="bwa:HLV38_00925"/>
<comment type="similarity">
    <text evidence="6">Belongs to the Mrp/NBP35 ATP-binding proteins family.</text>
</comment>
<dbReference type="PANTHER" id="PTHR42961">
    <property type="entry name" value="IRON-SULFUR PROTEIN NUBPL"/>
    <property type="match status" value="1"/>
</dbReference>
<keyword evidence="1 6" id="KW-0479">Metal-binding</keyword>
<keyword evidence="4 6" id="KW-0408">Iron</keyword>
<keyword evidence="2 6" id="KW-0547">Nucleotide-binding</keyword>
<dbReference type="InterPro" id="IPR033756">
    <property type="entry name" value="YlxH/NBP35"/>
</dbReference>
<evidence type="ECO:0000256" key="2">
    <source>
        <dbReference type="ARBA" id="ARBA00022741"/>
    </source>
</evidence>
<name>A0A6M8J5U4_9ACTN</name>
<dbReference type="InterPro" id="IPR027417">
    <property type="entry name" value="P-loop_NTPase"/>
</dbReference>
<dbReference type="Pfam" id="PF10609">
    <property type="entry name" value="ParA"/>
    <property type="match status" value="1"/>
</dbReference>